<evidence type="ECO:0000313" key="3">
    <source>
        <dbReference type="Proteomes" id="UP000549394"/>
    </source>
</evidence>
<protein>
    <submittedName>
        <fullName evidence="2">Uncharacterized protein</fullName>
    </submittedName>
</protein>
<evidence type="ECO:0000256" key="1">
    <source>
        <dbReference type="SAM" id="Phobius"/>
    </source>
</evidence>
<gene>
    <name evidence="2" type="ORF">DGYR_LOCUS1005</name>
</gene>
<dbReference type="Proteomes" id="UP000549394">
    <property type="component" value="Unassembled WGS sequence"/>
</dbReference>
<keyword evidence="1" id="KW-0812">Transmembrane</keyword>
<evidence type="ECO:0000313" key="2">
    <source>
        <dbReference type="EMBL" id="CAD5111767.1"/>
    </source>
</evidence>
<keyword evidence="3" id="KW-1185">Reference proteome</keyword>
<dbReference type="AlphaFoldDB" id="A0A7I8V981"/>
<comment type="caution">
    <text evidence="2">The sequence shown here is derived from an EMBL/GenBank/DDBJ whole genome shotgun (WGS) entry which is preliminary data.</text>
</comment>
<accession>A0A7I8V981</accession>
<keyword evidence="1" id="KW-0472">Membrane</keyword>
<feature type="transmembrane region" description="Helical" evidence="1">
    <location>
        <begin position="218"/>
        <end position="241"/>
    </location>
</feature>
<reference evidence="2 3" key="1">
    <citation type="submission" date="2020-08" db="EMBL/GenBank/DDBJ databases">
        <authorList>
            <person name="Hejnol A."/>
        </authorList>
    </citation>
    <scope>NUCLEOTIDE SEQUENCE [LARGE SCALE GENOMIC DNA]</scope>
</reference>
<keyword evidence="1" id="KW-1133">Transmembrane helix</keyword>
<sequence length="308" mass="35708">MEFYQCNTAAKKICLSRGQYCRVNFIYAGSKTFWLIFKNRFPKRLKMFINTLILLMAYVSQGKMDDECGKNYYSIKLKYCKQLNLCRTVASMCNCPNDGRIECPDNICVPNGVKVFNCLKWIKRAFMKMCILNFTRCDARNKCVREGECVSPCSESEKECTTGTRRCIDRKREYCPAESCPDFKYKCGYQCSIFPCEKRFQFIDNGATQEHQNENDPYFILFYIFIPILTIIYSFVLCLMCHKRCRLSTNRTNENTVLGPLPELPSLTIRTESSAICNTNEKYRLRAIPLSSPPSYSEAINSMRQGSV</sequence>
<proteinExistence type="predicted"/>
<dbReference type="EMBL" id="CAJFCJ010000002">
    <property type="protein sequence ID" value="CAD5111767.1"/>
    <property type="molecule type" value="Genomic_DNA"/>
</dbReference>
<organism evidence="2 3">
    <name type="scientific">Dimorphilus gyrociliatus</name>
    <dbReference type="NCBI Taxonomy" id="2664684"/>
    <lineage>
        <taxon>Eukaryota</taxon>
        <taxon>Metazoa</taxon>
        <taxon>Spiralia</taxon>
        <taxon>Lophotrochozoa</taxon>
        <taxon>Annelida</taxon>
        <taxon>Polychaeta</taxon>
        <taxon>Polychaeta incertae sedis</taxon>
        <taxon>Dinophilidae</taxon>
        <taxon>Dimorphilus</taxon>
    </lineage>
</organism>
<name>A0A7I8V981_9ANNE</name>